<feature type="domain" description="Rhamnogalacturonase A/B/Epimerase-like pectate lyase" evidence="2">
    <location>
        <begin position="110"/>
        <end position="327"/>
    </location>
</feature>
<keyword evidence="1" id="KW-0732">Signal</keyword>
<dbReference type="PANTHER" id="PTHR33928">
    <property type="entry name" value="POLYGALACTURONASE QRT3"/>
    <property type="match status" value="1"/>
</dbReference>
<dbReference type="InterPro" id="IPR039279">
    <property type="entry name" value="QRT3-like"/>
</dbReference>
<dbReference type="GO" id="GO:0004650">
    <property type="term" value="F:polygalacturonase activity"/>
    <property type="evidence" value="ECO:0007669"/>
    <property type="project" value="InterPro"/>
</dbReference>
<comment type="caution">
    <text evidence="3">The sequence shown here is derived from an EMBL/GenBank/DDBJ whole genome shotgun (WGS) entry which is preliminary data.</text>
</comment>
<dbReference type="AlphaFoldDB" id="A0A364MV69"/>
<evidence type="ECO:0000259" key="2">
    <source>
        <dbReference type="Pfam" id="PF12708"/>
    </source>
</evidence>
<dbReference type="SUPFAM" id="SSF51126">
    <property type="entry name" value="Pectin lyase-like"/>
    <property type="match status" value="2"/>
</dbReference>
<evidence type="ECO:0000313" key="3">
    <source>
        <dbReference type="EMBL" id="RAR04160.1"/>
    </source>
</evidence>
<name>A0A364MV69_STELY</name>
<accession>A0A364MV69</accession>
<gene>
    <name evidence="3" type="ORF">DDE83_007942</name>
</gene>
<sequence length="837" mass="89335">MKSLQVLACLSGLYQSSTAYHTPAPPDATEPNAFAYHIDWTPANPIHGLFGNKNNAVTPWHPEAHQPPHYPPHQQCGVSSPGVQSEFWMSNVAHNGTSPFLLNAPNYRIYRNVKDFGAVGDGVHDDTDAFNAAIDYGSRCAGGQCNGGTTGKPALIYVPPGTYAIYSSVQLYINTQIIGDAIDKPTLKAAASALNNTAVVDAYDKGTQSTNNFYIGLRNVNIDTTAADPAKTIYALNWAVSQATNLINVDFNMPIDSNHIGIEMNGGTSGGGSGLFMGDLTFSGGLIGLQFNNQQYSLKNLKFTNVATAIAITHGFVITMQQINCINVGICVDMGAQGVTGSVSLIDSWCDTCGVVVNGSSSVVLENIDVKRSGPLLVVNGTTTAQGSLVGQTYISGRVYKDSNGQAMVSNGTKKAYPDRGSLADASGRYFTKPQPQYTQYPASAFASVKDAGAKGDGKTDDTAAINAALKNNANCKITYFPHGVYSVTDTIYIPPGSRIVGEVWSVISAAGSKFSDEANPQPMIQVGKPDEVGLAEISDMLFTVSDVLPGAILVEVNMKGSNQGDVSFHNTHYRIGGAADSRTETACGSEAQPCKAAFMVMHLKKTSSAYIENAWLWTADHDLDGTNPTSVGTGRGMLVEATAATWLIGTGSEHHTLYGYTLHNAQNVMASLMQVETPYWQPIPKAPYPWTPNATWYDPTFEGCSGNVSQCYMSWSVRVLGSDSHALSLYGMGFWVFFNGPRYAPCSGPDGICQVNIVDLDDLEPGSAVRLFNVNTKGVQNLISIGGSNDTTTATQTANPGSWGGVLAAFLRFDEMSPRSDVKRRHVHHHRGIHGQ</sequence>
<dbReference type="InterPro" id="IPR024535">
    <property type="entry name" value="RHGA/B-epi-like_pectate_lyase"/>
</dbReference>
<proteinExistence type="predicted"/>
<keyword evidence="3" id="KW-0456">Lyase</keyword>
<dbReference type="FunFam" id="2.160.20.10:FF:000049">
    <property type="entry name" value="Putative exo-beta-1,3-glucanase"/>
    <property type="match status" value="1"/>
</dbReference>
<dbReference type="STRING" id="183478.A0A364MV69"/>
<feature type="signal peptide" evidence="1">
    <location>
        <begin position="1"/>
        <end position="19"/>
    </location>
</feature>
<dbReference type="CDD" id="cd23668">
    <property type="entry name" value="GH55_beta13glucanase-like"/>
    <property type="match status" value="1"/>
</dbReference>
<evidence type="ECO:0000256" key="1">
    <source>
        <dbReference type="SAM" id="SignalP"/>
    </source>
</evidence>
<dbReference type="Proteomes" id="UP000249619">
    <property type="component" value="Unassembled WGS sequence"/>
</dbReference>
<dbReference type="GO" id="GO:0016829">
    <property type="term" value="F:lyase activity"/>
    <property type="evidence" value="ECO:0007669"/>
    <property type="project" value="UniProtKB-KW"/>
</dbReference>
<dbReference type="Gene3D" id="2.160.20.10">
    <property type="entry name" value="Single-stranded right-handed beta-helix, Pectin lyase-like"/>
    <property type="match status" value="2"/>
</dbReference>
<feature type="chain" id="PRO_5016604429" evidence="1">
    <location>
        <begin position="20"/>
        <end position="837"/>
    </location>
</feature>
<dbReference type="InterPro" id="IPR011050">
    <property type="entry name" value="Pectin_lyase_fold/virulence"/>
</dbReference>
<evidence type="ECO:0000313" key="4">
    <source>
        <dbReference type="Proteomes" id="UP000249619"/>
    </source>
</evidence>
<dbReference type="PANTHER" id="PTHR33928:SF2">
    <property type="entry name" value="PECTATE LYASE SUPERFAMILY PROTEIN DOMAIN-CONTAINING PROTEIN-RELATED"/>
    <property type="match status" value="1"/>
</dbReference>
<dbReference type="EMBL" id="QGDH01000161">
    <property type="protein sequence ID" value="RAR04160.1"/>
    <property type="molecule type" value="Genomic_DNA"/>
</dbReference>
<keyword evidence="4" id="KW-1185">Reference proteome</keyword>
<dbReference type="Pfam" id="PF12708">
    <property type="entry name" value="Pect-lyase_RHGA_epim"/>
    <property type="match status" value="2"/>
</dbReference>
<protein>
    <submittedName>
        <fullName evidence="3">Pectin lyase-like protein</fullName>
    </submittedName>
</protein>
<reference evidence="4" key="1">
    <citation type="submission" date="2018-05" db="EMBL/GenBank/DDBJ databases">
        <title>Draft genome sequence of Stemphylium lycopersici strain CIDEFI 213.</title>
        <authorList>
            <person name="Medina R."/>
            <person name="Franco M.E.E."/>
            <person name="Lucentini C.G."/>
            <person name="Saparrat M.C.N."/>
            <person name="Balatti P.A."/>
        </authorList>
    </citation>
    <scope>NUCLEOTIDE SEQUENCE [LARGE SCALE GENOMIC DNA]</scope>
    <source>
        <strain evidence="4">CIDEFI 213</strain>
    </source>
</reference>
<dbReference type="InterPro" id="IPR012334">
    <property type="entry name" value="Pectin_lyas_fold"/>
</dbReference>
<organism evidence="3 4">
    <name type="scientific">Stemphylium lycopersici</name>
    <name type="common">Tomato gray leaf spot disease fungus</name>
    <name type="synonym">Thyrospora lycopersici</name>
    <dbReference type="NCBI Taxonomy" id="183478"/>
    <lineage>
        <taxon>Eukaryota</taxon>
        <taxon>Fungi</taxon>
        <taxon>Dikarya</taxon>
        <taxon>Ascomycota</taxon>
        <taxon>Pezizomycotina</taxon>
        <taxon>Dothideomycetes</taxon>
        <taxon>Pleosporomycetidae</taxon>
        <taxon>Pleosporales</taxon>
        <taxon>Pleosporineae</taxon>
        <taxon>Pleosporaceae</taxon>
        <taxon>Stemphylium</taxon>
    </lineage>
</organism>
<feature type="domain" description="Rhamnogalacturonase A/B/Epimerase-like pectate lyase" evidence="2">
    <location>
        <begin position="446"/>
        <end position="511"/>
    </location>
</feature>